<evidence type="ECO:0000313" key="2">
    <source>
        <dbReference type="EMBL" id="QIX74367.1"/>
    </source>
</evidence>
<protein>
    <submittedName>
        <fullName evidence="2">NisI/SpaI family lantibiotic immunity lipoprotein</fullName>
    </submittedName>
</protein>
<dbReference type="AlphaFoldDB" id="A0AAE7CW05"/>
<feature type="domain" description="Lantibiotic immunity protein Spa1 C-terminal" evidence="1">
    <location>
        <begin position="70"/>
        <end position="105"/>
    </location>
</feature>
<organism evidence="2 3">
    <name type="scientific">Streptococcus gallolyticus</name>
    <dbReference type="NCBI Taxonomy" id="315405"/>
    <lineage>
        <taxon>Bacteria</taxon>
        <taxon>Bacillati</taxon>
        <taxon>Bacillota</taxon>
        <taxon>Bacilli</taxon>
        <taxon>Lactobacillales</taxon>
        <taxon>Streptococcaceae</taxon>
        <taxon>Streptococcus</taxon>
    </lineage>
</organism>
<name>A0AAE7CW05_9STRE</name>
<dbReference type="InterPro" id="IPR040876">
    <property type="entry name" value="Spa1_C"/>
</dbReference>
<gene>
    <name evidence="2" type="ORF">FOB74_07925</name>
</gene>
<evidence type="ECO:0000259" key="1">
    <source>
        <dbReference type="Pfam" id="PF18218"/>
    </source>
</evidence>
<dbReference type="RefSeq" id="WP_048791188.1">
    <property type="nucleotide sequence ID" value="NZ_CP050959.1"/>
</dbReference>
<dbReference type="Gene3D" id="2.170.150.60">
    <property type="match status" value="1"/>
</dbReference>
<proteinExistence type="predicted"/>
<accession>A0AAE7CW05</accession>
<dbReference type="Pfam" id="PF18218">
    <property type="entry name" value="Spa1_C"/>
    <property type="match status" value="1"/>
</dbReference>
<dbReference type="GeneID" id="64018864"/>
<keyword evidence="2" id="KW-0449">Lipoprotein</keyword>
<dbReference type="EMBL" id="CP050959">
    <property type="protein sequence ID" value="QIX74367.1"/>
    <property type="molecule type" value="Genomic_DNA"/>
</dbReference>
<evidence type="ECO:0000313" key="3">
    <source>
        <dbReference type="Proteomes" id="UP000503130"/>
    </source>
</evidence>
<sequence length="110" mass="12564">MAFGTLKVLFDLKENADRNKSLNQTLPIVELNTANQDTIQIDKKIYTLTDETVEYSSLKQEIAQISKRIEEADGTIFSYGYIYSIKETSTEEKIAVNINNKYYVAVNTIE</sequence>
<reference evidence="2 3" key="1">
    <citation type="submission" date="2019-09" db="EMBL/GenBank/DDBJ databases">
        <title>FDA dAtabase for Regulatory Grade micrObial Sequences (FDA-ARGOS): Supporting development and validation of Infectious Disease Dx tests.</title>
        <authorList>
            <person name="Sciortino C."/>
            <person name="Tallon L."/>
            <person name="Sadzewicz L."/>
            <person name="Vavikolanu K."/>
            <person name="Mehta A."/>
            <person name="Aluvathingal J."/>
            <person name="Nadendla S."/>
            <person name="Nandy P."/>
            <person name="Geyer C."/>
            <person name="Yan Y."/>
            <person name="Sichtig H."/>
        </authorList>
    </citation>
    <scope>NUCLEOTIDE SEQUENCE [LARGE SCALE GENOMIC DNA]</scope>
    <source>
        <strain evidence="2 3">FDAARGOS_666</strain>
    </source>
</reference>
<dbReference type="NCBIfam" id="NF033433">
    <property type="entry name" value="NisI_immun_dup"/>
    <property type="match status" value="1"/>
</dbReference>
<dbReference type="Proteomes" id="UP000503130">
    <property type="component" value="Chromosome"/>
</dbReference>